<dbReference type="Gene3D" id="1.10.510.10">
    <property type="entry name" value="Transferase(Phosphotransferase) domain 1"/>
    <property type="match status" value="1"/>
</dbReference>
<sequence>MYDKIIHPITKKKIDINTKKGFNLLNSYIFYLKGGSSSENDAFFDLIANFQSDETRMLDQRATAPQNVHSIQKVLKPKITKPINYNVNLNKCHDKTSKLLGTGNYKSAYKTNCDTSLWKPESEFSESFTQEDCNNSAILLTQEKDKEFFKEIDIQKKFKNPKIYRYGKCLDDRKRNYKIEDLYDSDLFTWLEENMDDNLNIFLEEQKPLLNNFKEKFMTVLEQVKHLHQENLAHLDIKPENIMIKYNKSNNLINKMALSDYGLVKNVPYTGSLVGTPVYIDPAVPMDALFALTKKSDIYSLGITLLVSLTFNFGTFNLDPYNNIYEELDKLRKRCNTSNMSKQKWIKQKLLPYIAIPFMDNNQKFLDLIYNMVICPRSKRYKIQQVIDHPWFKKN</sequence>
<dbReference type="GO" id="GO:0004674">
    <property type="term" value="F:protein serine/threonine kinase activity"/>
    <property type="evidence" value="ECO:0007669"/>
    <property type="project" value="TreeGrafter"/>
</dbReference>
<name>A0A6C0IVF4_9ZZZZ</name>
<dbReference type="GO" id="GO:0044773">
    <property type="term" value="P:mitotic DNA damage checkpoint signaling"/>
    <property type="evidence" value="ECO:0007669"/>
    <property type="project" value="TreeGrafter"/>
</dbReference>
<dbReference type="SMART" id="SM00220">
    <property type="entry name" value="S_TKc"/>
    <property type="match status" value="1"/>
</dbReference>
<accession>A0A6C0IVF4</accession>
<dbReference type="AlphaFoldDB" id="A0A6C0IVF4"/>
<evidence type="ECO:0000259" key="1">
    <source>
        <dbReference type="PROSITE" id="PS50011"/>
    </source>
</evidence>
<dbReference type="GO" id="GO:0005524">
    <property type="term" value="F:ATP binding"/>
    <property type="evidence" value="ECO:0007669"/>
    <property type="project" value="InterPro"/>
</dbReference>
<evidence type="ECO:0000313" key="2">
    <source>
        <dbReference type="EMBL" id="QHT97228.1"/>
    </source>
</evidence>
<protein>
    <recommendedName>
        <fullName evidence="1">Protein kinase domain-containing protein</fullName>
    </recommendedName>
</protein>
<feature type="domain" description="Protein kinase" evidence="1">
    <location>
        <begin position="94"/>
        <end position="392"/>
    </location>
</feature>
<proteinExistence type="predicted"/>
<reference evidence="2" key="1">
    <citation type="journal article" date="2020" name="Nature">
        <title>Giant virus diversity and host interactions through global metagenomics.</title>
        <authorList>
            <person name="Schulz F."/>
            <person name="Roux S."/>
            <person name="Paez-Espino D."/>
            <person name="Jungbluth S."/>
            <person name="Walsh D.A."/>
            <person name="Denef V.J."/>
            <person name="McMahon K.D."/>
            <person name="Konstantinidis K.T."/>
            <person name="Eloe-Fadrosh E.A."/>
            <person name="Kyrpides N.C."/>
            <person name="Woyke T."/>
        </authorList>
    </citation>
    <scope>NUCLEOTIDE SEQUENCE</scope>
    <source>
        <strain evidence="2">GVMAG-M-3300025138-11</strain>
    </source>
</reference>
<dbReference type="PANTHER" id="PTHR44167">
    <property type="entry name" value="OVARIAN-SPECIFIC SERINE/THREONINE-PROTEIN KINASE LOK-RELATED"/>
    <property type="match status" value="1"/>
</dbReference>
<organism evidence="2">
    <name type="scientific">viral metagenome</name>
    <dbReference type="NCBI Taxonomy" id="1070528"/>
    <lineage>
        <taxon>unclassified sequences</taxon>
        <taxon>metagenomes</taxon>
        <taxon>organismal metagenomes</taxon>
    </lineage>
</organism>
<dbReference type="GO" id="GO:0005634">
    <property type="term" value="C:nucleus"/>
    <property type="evidence" value="ECO:0007669"/>
    <property type="project" value="TreeGrafter"/>
</dbReference>
<dbReference type="Pfam" id="PF00069">
    <property type="entry name" value="Pkinase"/>
    <property type="match status" value="1"/>
</dbReference>
<dbReference type="InterPro" id="IPR011009">
    <property type="entry name" value="Kinase-like_dom_sf"/>
</dbReference>
<dbReference type="EMBL" id="MN740273">
    <property type="protein sequence ID" value="QHT97228.1"/>
    <property type="molecule type" value="Genomic_DNA"/>
</dbReference>
<dbReference type="PROSITE" id="PS50011">
    <property type="entry name" value="PROTEIN_KINASE_DOM"/>
    <property type="match status" value="1"/>
</dbReference>
<dbReference type="InterPro" id="IPR008271">
    <property type="entry name" value="Ser/Thr_kinase_AS"/>
</dbReference>
<dbReference type="PROSITE" id="PS00108">
    <property type="entry name" value="PROTEIN_KINASE_ST"/>
    <property type="match status" value="1"/>
</dbReference>
<dbReference type="InterPro" id="IPR000719">
    <property type="entry name" value="Prot_kinase_dom"/>
</dbReference>
<dbReference type="SUPFAM" id="SSF56112">
    <property type="entry name" value="Protein kinase-like (PK-like)"/>
    <property type="match status" value="1"/>
</dbReference>
<dbReference type="PANTHER" id="PTHR44167:SF24">
    <property type="entry name" value="SERINE_THREONINE-PROTEIN KINASE CHK2"/>
    <property type="match status" value="1"/>
</dbReference>